<organism evidence="1 2">
    <name type="scientific">Heterotrigona itama</name>
    <dbReference type="NCBI Taxonomy" id="395501"/>
    <lineage>
        <taxon>Eukaryota</taxon>
        <taxon>Metazoa</taxon>
        <taxon>Ecdysozoa</taxon>
        <taxon>Arthropoda</taxon>
        <taxon>Hexapoda</taxon>
        <taxon>Insecta</taxon>
        <taxon>Pterygota</taxon>
        <taxon>Neoptera</taxon>
        <taxon>Endopterygota</taxon>
        <taxon>Hymenoptera</taxon>
        <taxon>Apocrita</taxon>
        <taxon>Aculeata</taxon>
        <taxon>Apoidea</taxon>
        <taxon>Anthophila</taxon>
        <taxon>Apidae</taxon>
        <taxon>Heterotrigona</taxon>
    </lineage>
</organism>
<sequence length="59" mass="6614">RLKEWLLFSVATKLNNINSLNGGTKRVVNSPPVISLKQFYNNSSPVTVKTNDFHGKLIN</sequence>
<evidence type="ECO:0000313" key="1">
    <source>
        <dbReference type="EMBL" id="CAD1469647.1"/>
    </source>
</evidence>
<keyword evidence="2" id="KW-1185">Reference proteome</keyword>
<name>A0A6V7GYR6_9HYME</name>
<feature type="non-terminal residue" evidence="1">
    <location>
        <position position="59"/>
    </location>
</feature>
<gene>
    <name evidence="1" type="ORF">MHI_LOCUS140839</name>
</gene>
<evidence type="ECO:0000313" key="2">
    <source>
        <dbReference type="Proteomes" id="UP000752696"/>
    </source>
</evidence>
<reference evidence="1" key="1">
    <citation type="submission" date="2020-07" db="EMBL/GenBank/DDBJ databases">
        <authorList>
            <person name="Nazaruddin N."/>
        </authorList>
    </citation>
    <scope>NUCLEOTIDE SEQUENCE</scope>
</reference>
<dbReference type="Proteomes" id="UP000752696">
    <property type="component" value="Unassembled WGS sequence"/>
</dbReference>
<comment type="caution">
    <text evidence="1">The sequence shown here is derived from an EMBL/GenBank/DDBJ whole genome shotgun (WGS) entry which is preliminary data.</text>
</comment>
<dbReference type="EMBL" id="CAJDYZ010002709">
    <property type="protein sequence ID" value="CAD1469647.1"/>
    <property type="molecule type" value="Genomic_DNA"/>
</dbReference>
<accession>A0A6V7GYR6</accession>
<protein>
    <submittedName>
        <fullName evidence="1">Uncharacterized protein</fullName>
    </submittedName>
</protein>
<dbReference type="AlphaFoldDB" id="A0A6V7GYR6"/>
<feature type="non-terminal residue" evidence="1">
    <location>
        <position position="1"/>
    </location>
</feature>
<proteinExistence type="predicted"/>